<dbReference type="InterPro" id="IPR036259">
    <property type="entry name" value="MFS_trans_sf"/>
</dbReference>
<comment type="caution">
    <text evidence="7">The sequence shown here is derived from an EMBL/GenBank/DDBJ whole genome shotgun (WGS) entry which is preliminary data.</text>
</comment>
<dbReference type="GO" id="GO:0005886">
    <property type="term" value="C:plasma membrane"/>
    <property type="evidence" value="ECO:0007669"/>
    <property type="project" value="UniProtKB-SubCell"/>
</dbReference>
<dbReference type="Proteomes" id="UP000265816">
    <property type="component" value="Unassembled WGS sequence"/>
</dbReference>
<feature type="transmembrane region" description="Helical" evidence="6">
    <location>
        <begin position="12"/>
        <end position="31"/>
    </location>
</feature>
<organism evidence="7 8">
    <name type="scientific">Mesobacillus zeae</name>
    <dbReference type="NCBI Taxonomy" id="1917180"/>
    <lineage>
        <taxon>Bacteria</taxon>
        <taxon>Bacillati</taxon>
        <taxon>Bacillota</taxon>
        <taxon>Bacilli</taxon>
        <taxon>Bacillales</taxon>
        <taxon>Bacillaceae</taxon>
        <taxon>Mesobacillus</taxon>
    </lineage>
</organism>
<evidence type="ECO:0000313" key="7">
    <source>
        <dbReference type="EMBL" id="RID83356.1"/>
    </source>
</evidence>
<dbReference type="EMBL" id="QWVT01000028">
    <property type="protein sequence ID" value="RID83356.1"/>
    <property type="molecule type" value="Genomic_DNA"/>
</dbReference>
<comment type="subcellular location">
    <subcellularLocation>
        <location evidence="1">Cell membrane</location>
        <topology evidence="1">Multi-pass membrane protein</topology>
    </subcellularLocation>
</comment>
<evidence type="ECO:0000256" key="5">
    <source>
        <dbReference type="ARBA" id="ARBA00023136"/>
    </source>
</evidence>
<dbReference type="SUPFAM" id="SSF103473">
    <property type="entry name" value="MFS general substrate transporter"/>
    <property type="match status" value="1"/>
</dbReference>
<evidence type="ECO:0000256" key="3">
    <source>
        <dbReference type="ARBA" id="ARBA00022692"/>
    </source>
</evidence>
<protein>
    <recommendedName>
        <fullName evidence="9">MFS transporter</fullName>
    </recommendedName>
</protein>
<keyword evidence="5 6" id="KW-0472">Membrane</keyword>
<feature type="transmembrane region" description="Helical" evidence="6">
    <location>
        <begin position="37"/>
        <end position="59"/>
    </location>
</feature>
<dbReference type="PANTHER" id="PTHR23513:SF19">
    <property type="entry name" value="MAJOR FACILITATOR SUPERFAMILY (MFS) PROFILE DOMAIN-CONTAINING PROTEIN"/>
    <property type="match status" value="1"/>
</dbReference>
<proteinExistence type="predicted"/>
<keyword evidence="3 6" id="KW-0812">Transmembrane</keyword>
<keyword evidence="8" id="KW-1185">Reference proteome</keyword>
<keyword evidence="2" id="KW-1003">Cell membrane</keyword>
<gene>
    <name evidence="7" type="ORF">D1970_15845</name>
</gene>
<evidence type="ECO:0000256" key="1">
    <source>
        <dbReference type="ARBA" id="ARBA00004651"/>
    </source>
</evidence>
<feature type="transmembrane region" description="Helical" evidence="6">
    <location>
        <begin position="157"/>
        <end position="174"/>
    </location>
</feature>
<sequence length="190" mass="21440">MRTITTMDILEGISSGIWIGGITLGFVNEVLKKGDQWWGFINTSYYAGSILGGILITLFSVKLQKHLMKGIITGSFFVSILVLFYAVNHSAWVALVLVVLMGPFYQLRDISQQTFIQKVTPDDTLPKLYAAKDNLYYLIFALSVFPAGVISDFASVVYVYFLASLLLLHFYDICRFNISTWRLQVAIRKT</sequence>
<evidence type="ECO:0000256" key="6">
    <source>
        <dbReference type="SAM" id="Phobius"/>
    </source>
</evidence>
<keyword evidence="4 6" id="KW-1133">Transmembrane helix</keyword>
<evidence type="ECO:0000313" key="8">
    <source>
        <dbReference type="Proteomes" id="UP000265816"/>
    </source>
</evidence>
<evidence type="ECO:0000256" key="2">
    <source>
        <dbReference type="ARBA" id="ARBA00022475"/>
    </source>
</evidence>
<accession>A0A398B6G7</accession>
<dbReference type="PANTHER" id="PTHR23513">
    <property type="entry name" value="INTEGRAL MEMBRANE EFFLUX PROTEIN-RELATED"/>
    <property type="match status" value="1"/>
</dbReference>
<dbReference type="AlphaFoldDB" id="A0A398B6G7"/>
<dbReference type="OrthoDB" id="2351575at2"/>
<evidence type="ECO:0008006" key="9">
    <source>
        <dbReference type="Google" id="ProtNLM"/>
    </source>
</evidence>
<evidence type="ECO:0000256" key="4">
    <source>
        <dbReference type="ARBA" id="ARBA00022989"/>
    </source>
</evidence>
<name>A0A398B6G7_9BACI</name>
<dbReference type="Gene3D" id="1.20.1250.20">
    <property type="entry name" value="MFS general substrate transporter like domains"/>
    <property type="match status" value="1"/>
</dbReference>
<reference evidence="7 8" key="1">
    <citation type="submission" date="2018-08" db="EMBL/GenBank/DDBJ databases">
        <title>Bacillus jemisoniae sp. nov., Bacillus chryseoplanitiae sp. nov., Bacillus resnikiae sp. nov., and Bacillus frankliniae sp. nov., isolated from Viking spacecraft and associated surfaces.</title>
        <authorList>
            <person name="Seuylemezian A."/>
            <person name="Vaishampayan P."/>
        </authorList>
    </citation>
    <scope>NUCLEOTIDE SEQUENCE [LARGE SCALE GENOMIC DNA]</scope>
    <source>
        <strain evidence="7 8">JJ-247</strain>
    </source>
</reference>
<dbReference type="RefSeq" id="WP_119113851.1">
    <property type="nucleotide sequence ID" value="NZ_CBCSEO010000024.1"/>
</dbReference>